<evidence type="ECO:0000313" key="2">
    <source>
        <dbReference type="EMBL" id="KAK4198442.1"/>
    </source>
</evidence>
<reference evidence="2" key="2">
    <citation type="submission" date="2023-05" db="EMBL/GenBank/DDBJ databases">
        <authorList>
            <consortium name="Lawrence Berkeley National Laboratory"/>
            <person name="Steindorff A."/>
            <person name="Hensen N."/>
            <person name="Bonometti L."/>
            <person name="Westerberg I."/>
            <person name="Brannstrom I.O."/>
            <person name="Guillou S."/>
            <person name="Cros-Aarteil S."/>
            <person name="Calhoun S."/>
            <person name="Haridas S."/>
            <person name="Kuo A."/>
            <person name="Mondo S."/>
            <person name="Pangilinan J."/>
            <person name="Riley R."/>
            <person name="Labutti K."/>
            <person name="Andreopoulos B."/>
            <person name="Lipzen A."/>
            <person name="Chen C."/>
            <person name="Yanf M."/>
            <person name="Daum C."/>
            <person name="Ng V."/>
            <person name="Clum A."/>
            <person name="Ohm R."/>
            <person name="Martin F."/>
            <person name="Silar P."/>
            <person name="Natvig D."/>
            <person name="Lalanne C."/>
            <person name="Gautier V."/>
            <person name="Ament-Velasquez S.L."/>
            <person name="Kruys A."/>
            <person name="Hutchinson M.I."/>
            <person name="Powell A.J."/>
            <person name="Barry K."/>
            <person name="Miller A.N."/>
            <person name="Grigoriev I.V."/>
            <person name="Debuchy R."/>
            <person name="Gladieux P."/>
            <person name="Thoren M.H."/>
            <person name="Johannesson H."/>
        </authorList>
    </citation>
    <scope>NUCLEOTIDE SEQUENCE</scope>
    <source>
        <strain evidence="2">CBS 315.58</strain>
    </source>
</reference>
<keyword evidence="3" id="KW-1185">Reference proteome</keyword>
<evidence type="ECO:0000256" key="1">
    <source>
        <dbReference type="SAM" id="MobiDB-lite"/>
    </source>
</evidence>
<gene>
    <name evidence="2" type="ORF">QBC40DRAFT_93351</name>
</gene>
<reference evidence="2" key="1">
    <citation type="journal article" date="2023" name="Mol. Phylogenet. Evol.">
        <title>Genome-scale phylogeny and comparative genomics of the fungal order Sordariales.</title>
        <authorList>
            <person name="Hensen N."/>
            <person name="Bonometti L."/>
            <person name="Westerberg I."/>
            <person name="Brannstrom I.O."/>
            <person name="Guillou S."/>
            <person name="Cros-Aarteil S."/>
            <person name="Calhoun S."/>
            <person name="Haridas S."/>
            <person name="Kuo A."/>
            <person name="Mondo S."/>
            <person name="Pangilinan J."/>
            <person name="Riley R."/>
            <person name="LaButti K."/>
            <person name="Andreopoulos B."/>
            <person name="Lipzen A."/>
            <person name="Chen C."/>
            <person name="Yan M."/>
            <person name="Daum C."/>
            <person name="Ng V."/>
            <person name="Clum A."/>
            <person name="Steindorff A."/>
            <person name="Ohm R.A."/>
            <person name="Martin F."/>
            <person name="Silar P."/>
            <person name="Natvig D.O."/>
            <person name="Lalanne C."/>
            <person name="Gautier V."/>
            <person name="Ament-Velasquez S.L."/>
            <person name="Kruys A."/>
            <person name="Hutchinson M.I."/>
            <person name="Powell A.J."/>
            <person name="Barry K."/>
            <person name="Miller A.N."/>
            <person name="Grigoriev I.V."/>
            <person name="Debuchy R."/>
            <person name="Gladieux P."/>
            <person name="Hiltunen Thoren M."/>
            <person name="Johannesson H."/>
        </authorList>
    </citation>
    <scope>NUCLEOTIDE SEQUENCE</scope>
    <source>
        <strain evidence="2">CBS 315.58</strain>
    </source>
</reference>
<feature type="compositionally biased region" description="Pro residues" evidence="1">
    <location>
        <begin position="22"/>
        <end position="41"/>
    </location>
</feature>
<organism evidence="2 3">
    <name type="scientific">Triangularia verruculosa</name>
    <dbReference type="NCBI Taxonomy" id="2587418"/>
    <lineage>
        <taxon>Eukaryota</taxon>
        <taxon>Fungi</taxon>
        <taxon>Dikarya</taxon>
        <taxon>Ascomycota</taxon>
        <taxon>Pezizomycotina</taxon>
        <taxon>Sordariomycetes</taxon>
        <taxon>Sordariomycetidae</taxon>
        <taxon>Sordariales</taxon>
        <taxon>Podosporaceae</taxon>
        <taxon>Triangularia</taxon>
    </lineage>
</organism>
<sequence>MSKNAHITSFFKPKVKTSSSPPHQPQPETPAAPPQPLPRSPSPATLPSALRPFSISPEPPSALRSLSSSPPPVRRVRDRNEVIKGSDDEDDDSDDSDDEFPDLFASLPIPAPAPAAALFATPRAKRTAVEVYSSPLTVNTKHKYDIQALLRHAETDRKVDESEKRLAALMAQESPTRIDKFSSTNRASLSLRDAMADVLSDVDSSGDEAKRRRTLLAAQRTEAGDERPEWYFFEEEAQADDGASIVARAGFPEASATGTWSLLAQEQGRQEIFEDGLPYYVQNKKGDLPDDIFLWVLNETIHEKSRKLREEYLRLMGICPEQAGRVMNPVLIVQMFEELGASQNALAPAGQQNNDSWKRFNPYSGRDWTPLRSVLRILVETAPGLSIPSLTQAMAILLRLGMDKIVQDDTGVAKDFQDCLPRIVQAVPWSAWNNFCGDVAESLYHHTPSPVLRSLAISSLPFLDPGLIELRRRLALTFIFNEPQRARSRPENTFSMQSILHHLEHSQQFLISRHNTDFYDLRAMSEMLSVAVGDGAPPQEGPGNNEAHRQFNAEVDKLATHLRNMWSQIADNGASDSSKWEAKVQLKDFEAKLTKVVRTRPKSTNNVFGIGEHDEDDEKPVLKQTSLSGWMVRKQKTKPSTP</sequence>
<dbReference type="AlphaFoldDB" id="A0AAN7ATW7"/>
<feature type="region of interest" description="Disordered" evidence="1">
    <location>
        <begin position="1"/>
        <end position="105"/>
    </location>
</feature>
<feature type="region of interest" description="Disordered" evidence="1">
    <location>
        <begin position="604"/>
        <end position="642"/>
    </location>
</feature>
<dbReference type="Proteomes" id="UP001303160">
    <property type="component" value="Unassembled WGS sequence"/>
</dbReference>
<feature type="compositionally biased region" description="Acidic residues" evidence="1">
    <location>
        <begin position="87"/>
        <end position="101"/>
    </location>
</feature>
<evidence type="ECO:0000313" key="3">
    <source>
        <dbReference type="Proteomes" id="UP001303160"/>
    </source>
</evidence>
<accession>A0AAN7ATW7</accession>
<proteinExistence type="predicted"/>
<comment type="caution">
    <text evidence="2">The sequence shown here is derived from an EMBL/GenBank/DDBJ whole genome shotgun (WGS) entry which is preliminary data.</text>
</comment>
<feature type="compositionally biased region" description="Basic residues" evidence="1">
    <location>
        <begin position="633"/>
        <end position="642"/>
    </location>
</feature>
<name>A0AAN7ATW7_9PEZI</name>
<dbReference type="EMBL" id="MU863946">
    <property type="protein sequence ID" value="KAK4198442.1"/>
    <property type="molecule type" value="Genomic_DNA"/>
</dbReference>
<protein>
    <submittedName>
        <fullName evidence="2">Uncharacterized protein</fullName>
    </submittedName>
</protein>